<comment type="similarity">
    <text evidence="4 7">Belongs to the NanE family.</text>
</comment>
<dbReference type="GO" id="GO:0019262">
    <property type="term" value="P:N-acetylneuraminate catabolic process"/>
    <property type="evidence" value="ECO:0007669"/>
    <property type="project" value="UniProtKB-UniRule"/>
</dbReference>
<dbReference type="PANTHER" id="PTHR36204:SF1">
    <property type="entry name" value="N-ACETYLMANNOSAMINE-6-PHOSPHATE 2-EPIMERASE-RELATED"/>
    <property type="match status" value="1"/>
</dbReference>
<dbReference type="EC" id="5.1.3.9" evidence="7"/>
<accession>A0A239XHI0</accession>
<name>A0A239XHI0_STRAI</name>
<dbReference type="GO" id="GO:0047465">
    <property type="term" value="F:N-acylglucosamine-6-phosphate 2-epimerase activity"/>
    <property type="evidence" value="ECO:0007669"/>
    <property type="project" value="UniProtKB-EC"/>
</dbReference>
<dbReference type="GO" id="GO:0005829">
    <property type="term" value="C:cytosol"/>
    <property type="evidence" value="ECO:0007669"/>
    <property type="project" value="TreeGrafter"/>
</dbReference>
<reference evidence="8 9" key="1">
    <citation type="submission" date="2017-06" db="EMBL/GenBank/DDBJ databases">
        <authorList>
            <consortium name="Pathogen Informatics"/>
        </authorList>
    </citation>
    <scope>NUCLEOTIDE SEQUENCE [LARGE SCALE GENOMIC DNA]</scope>
    <source>
        <strain evidence="8 9">NCTC11291</strain>
    </source>
</reference>
<dbReference type="GO" id="GO:0006053">
    <property type="term" value="P:N-acetylmannosamine catabolic process"/>
    <property type="evidence" value="ECO:0007669"/>
    <property type="project" value="TreeGrafter"/>
</dbReference>
<evidence type="ECO:0000256" key="7">
    <source>
        <dbReference type="HAMAP-Rule" id="MF_01235"/>
    </source>
</evidence>
<evidence type="ECO:0000256" key="2">
    <source>
        <dbReference type="ARBA" id="ARBA00002147"/>
    </source>
</evidence>
<sequence length="234" mass="25256">MLQEKIYEQIKGGVIISCQALPDEPMYSEKGGVMPLFAKAAAQAGAVGIRANSVRDIKEIKEVVDLPIIGIIKNDYADADAFITPTMAEVDALVATGVEMIALDGTSSSRPNGQSLDEFVAQIRKAYPDQLLMADCSTLEEMVKAEQLGFDYIGTTLVGYTKQSRDLAIASNDFELIRKARQVITKPIIAEGNINTPDKVRRVLELGVDSVVVGSAITRPLVIAKPFIEAANID</sequence>
<dbReference type="InterPro" id="IPR007260">
    <property type="entry name" value="NanE"/>
</dbReference>
<dbReference type="FunFam" id="3.20.20.70:FF:000035">
    <property type="entry name" value="Putative N-acetylmannosamine-6-phosphate 2-epimerase"/>
    <property type="match status" value="1"/>
</dbReference>
<organism evidence="8 9">
    <name type="scientific">Streptococcus acidominimus</name>
    <dbReference type="NCBI Taxonomy" id="1326"/>
    <lineage>
        <taxon>Bacteria</taxon>
        <taxon>Bacillati</taxon>
        <taxon>Bacillota</taxon>
        <taxon>Bacilli</taxon>
        <taxon>Lactobacillales</taxon>
        <taxon>Streptococcaceae</taxon>
        <taxon>Streptococcus</taxon>
    </lineage>
</organism>
<comment type="catalytic activity">
    <reaction evidence="1 7">
        <text>an N-acyl-D-glucosamine 6-phosphate = an N-acyl-D-mannosamine 6-phosphate</text>
        <dbReference type="Rhea" id="RHEA:23932"/>
        <dbReference type="ChEBI" id="CHEBI:57599"/>
        <dbReference type="ChEBI" id="CHEBI:57666"/>
        <dbReference type="EC" id="5.1.3.9"/>
    </reaction>
</comment>
<dbReference type="KEGG" id="saco:SAME_02143"/>
<protein>
    <recommendedName>
        <fullName evidence="7">Putative N-acetylmannosamine-6-phosphate 2-epimerase</fullName>
        <ecNumber evidence="7">5.1.3.9</ecNumber>
    </recommendedName>
    <alternativeName>
        <fullName evidence="7">ManNAc-6-P epimerase</fullName>
    </alternativeName>
</protein>
<dbReference type="InterPro" id="IPR013785">
    <property type="entry name" value="Aldolase_TIM"/>
</dbReference>
<dbReference type="Gene3D" id="3.20.20.70">
    <property type="entry name" value="Aldolase class I"/>
    <property type="match status" value="1"/>
</dbReference>
<dbReference type="Pfam" id="PF04131">
    <property type="entry name" value="NanE"/>
    <property type="match status" value="1"/>
</dbReference>
<dbReference type="RefSeq" id="WP_095123536.1">
    <property type="nucleotide sequence ID" value="NZ_LT906454.1"/>
</dbReference>
<proteinExistence type="inferred from homology"/>
<dbReference type="EMBL" id="LT906454">
    <property type="protein sequence ID" value="SNV46167.1"/>
    <property type="molecule type" value="Genomic_DNA"/>
</dbReference>
<evidence type="ECO:0000256" key="1">
    <source>
        <dbReference type="ARBA" id="ARBA00000056"/>
    </source>
</evidence>
<dbReference type="OrthoDB" id="9781704at2"/>
<dbReference type="InterPro" id="IPR011060">
    <property type="entry name" value="RibuloseP-bd_barrel"/>
</dbReference>
<dbReference type="SUPFAM" id="SSF51366">
    <property type="entry name" value="Ribulose-phoshate binding barrel"/>
    <property type="match status" value="1"/>
</dbReference>
<evidence type="ECO:0000256" key="6">
    <source>
        <dbReference type="ARBA" id="ARBA00023277"/>
    </source>
</evidence>
<dbReference type="CDD" id="cd04729">
    <property type="entry name" value="NanE"/>
    <property type="match status" value="1"/>
</dbReference>
<keyword evidence="6 7" id="KW-0119">Carbohydrate metabolism</keyword>
<dbReference type="HAMAP" id="MF_01235">
    <property type="entry name" value="ManNAc6P_epimer"/>
    <property type="match status" value="1"/>
</dbReference>
<evidence type="ECO:0000313" key="9">
    <source>
        <dbReference type="Proteomes" id="UP000215144"/>
    </source>
</evidence>
<dbReference type="GO" id="GO:0005975">
    <property type="term" value="P:carbohydrate metabolic process"/>
    <property type="evidence" value="ECO:0007669"/>
    <property type="project" value="UniProtKB-UniRule"/>
</dbReference>
<evidence type="ECO:0000313" key="8">
    <source>
        <dbReference type="EMBL" id="SNV46167.1"/>
    </source>
</evidence>
<dbReference type="NCBIfam" id="NF002231">
    <property type="entry name" value="PRK01130.1"/>
    <property type="match status" value="1"/>
</dbReference>
<evidence type="ECO:0000256" key="5">
    <source>
        <dbReference type="ARBA" id="ARBA00023235"/>
    </source>
</evidence>
<evidence type="ECO:0000256" key="3">
    <source>
        <dbReference type="ARBA" id="ARBA00005081"/>
    </source>
</evidence>
<dbReference type="PANTHER" id="PTHR36204">
    <property type="entry name" value="N-ACETYLMANNOSAMINE-6-PHOSPHATE 2-EPIMERASE-RELATED"/>
    <property type="match status" value="1"/>
</dbReference>
<dbReference type="Proteomes" id="UP000215144">
    <property type="component" value="Chromosome 1"/>
</dbReference>
<comment type="pathway">
    <text evidence="3 7">Amino-sugar metabolism; N-acetylneuraminate degradation; D-fructose 6-phosphate from N-acetylneuraminate: step 3/5.</text>
</comment>
<keyword evidence="5 7" id="KW-0413">Isomerase</keyword>
<gene>
    <name evidence="7 8" type="primary">nanE</name>
    <name evidence="8" type="ORF">SAMEA4504048_02143</name>
</gene>
<dbReference type="AlphaFoldDB" id="A0A239XHI0"/>
<dbReference type="UniPathway" id="UPA00629">
    <property type="reaction ID" value="UER00682"/>
</dbReference>
<evidence type="ECO:0000256" key="4">
    <source>
        <dbReference type="ARBA" id="ARBA00007439"/>
    </source>
</evidence>
<comment type="function">
    <text evidence="2 7">Converts N-acetylmannosamine-6-phosphate (ManNAc-6-P) to N-acetylglucosamine-6-phosphate (GlcNAc-6-P).</text>
</comment>